<gene>
    <name evidence="2" type="ORF">Q9315_25275</name>
</gene>
<keyword evidence="3" id="KW-1185">Reference proteome</keyword>
<evidence type="ECO:0000313" key="3">
    <source>
        <dbReference type="Proteomes" id="UP001225788"/>
    </source>
</evidence>
<evidence type="ECO:0000313" key="2">
    <source>
        <dbReference type="EMBL" id="WLS05442.1"/>
    </source>
</evidence>
<dbReference type="Proteomes" id="UP001225788">
    <property type="component" value="Plasmid unnamed1"/>
</dbReference>
<feature type="compositionally biased region" description="Basic and acidic residues" evidence="1">
    <location>
        <begin position="1"/>
        <end position="10"/>
    </location>
</feature>
<geneLocation type="plasmid" evidence="2 3">
    <name>unnamed1</name>
</geneLocation>
<keyword evidence="2" id="KW-0614">Plasmid</keyword>
<protein>
    <submittedName>
        <fullName evidence="2">Uncharacterized protein</fullName>
    </submittedName>
</protein>
<feature type="region of interest" description="Disordered" evidence="1">
    <location>
        <begin position="1"/>
        <end position="84"/>
    </location>
</feature>
<dbReference type="RefSeq" id="WP_306161909.1">
    <property type="nucleotide sequence ID" value="NZ_CP132315.1"/>
</dbReference>
<evidence type="ECO:0000256" key="1">
    <source>
        <dbReference type="SAM" id="MobiDB-lite"/>
    </source>
</evidence>
<dbReference type="EMBL" id="CP132315">
    <property type="protein sequence ID" value="WLS05442.1"/>
    <property type="molecule type" value="Genomic_DNA"/>
</dbReference>
<feature type="compositionally biased region" description="Basic and acidic residues" evidence="1">
    <location>
        <begin position="19"/>
        <end position="33"/>
    </location>
</feature>
<organism evidence="2 3">
    <name type="scientific">Shinella oryzae</name>
    <dbReference type="NCBI Taxonomy" id="2871820"/>
    <lineage>
        <taxon>Bacteria</taxon>
        <taxon>Pseudomonadati</taxon>
        <taxon>Pseudomonadota</taxon>
        <taxon>Alphaproteobacteria</taxon>
        <taxon>Hyphomicrobiales</taxon>
        <taxon>Rhizobiaceae</taxon>
        <taxon>Shinella</taxon>
    </lineage>
</organism>
<reference evidence="2 3" key="1">
    <citation type="submission" date="2023-08" db="EMBL/GenBank/DDBJ databases">
        <title>Pathogen: clinical or host-associated sample.</title>
        <authorList>
            <person name="Hergert J."/>
            <person name="Casey R."/>
            <person name="Wagner J."/>
            <person name="Young E.L."/>
            <person name="Oakeson K.F."/>
        </authorList>
    </citation>
    <scope>NUCLEOTIDE SEQUENCE [LARGE SCALE GENOMIC DNA]</scope>
    <source>
        <strain evidence="2 3">UPHL-collab-2</strain>
        <plasmid evidence="2 3">unnamed1</plasmid>
    </source>
</reference>
<accession>A0ABY9KA73</accession>
<proteinExistence type="predicted"/>
<sequence>MAKLKNDELAQRAGLGSRNSEEPRALDVEREPMPDAAPEATSNIVTQPPARSGPGSEATQKPTEGSDKDNPVHHTGRMPPPRVD</sequence>
<name>A0ABY9KA73_9HYPH</name>